<evidence type="ECO:0000313" key="1">
    <source>
        <dbReference type="EMBL" id="KMZ81937.1"/>
    </source>
</evidence>
<dbReference type="EMBL" id="KQ234222">
    <property type="protein sequence ID" value="KMZ81937.1"/>
    <property type="molecule type" value="Genomic_DNA"/>
</dbReference>
<gene>
    <name evidence="1" type="ORF">PVIIG_02986</name>
</gene>
<reference evidence="1 2" key="1">
    <citation type="submission" date="2011-08" db="EMBL/GenBank/DDBJ databases">
        <title>The Genome Sequence of Plasmodium vivax India VII.</title>
        <authorList>
            <consortium name="The Broad Institute Genome Sequencing Platform"/>
            <consortium name="The Broad Institute Genome Sequencing Center for Infectious Disease"/>
            <person name="Neafsey D."/>
            <person name="Carlton J."/>
            <person name="Barnwell J."/>
            <person name="Collins W."/>
            <person name="Escalante A."/>
            <person name="Mullikin J."/>
            <person name="Saul A."/>
            <person name="Guigo R."/>
            <person name="Camara F."/>
            <person name="Young S.K."/>
            <person name="Zeng Q."/>
            <person name="Gargeya S."/>
            <person name="Fitzgerald M."/>
            <person name="Haas B."/>
            <person name="Abouelleil A."/>
            <person name="Alvarado L."/>
            <person name="Arachchi H.M."/>
            <person name="Berlin A."/>
            <person name="Brown A."/>
            <person name="Chapman S.B."/>
            <person name="Chen Z."/>
            <person name="Dunbar C."/>
            <person name="Freedman E."/>
            <person name="Gearin G."/>
            <person name="Gellesch M."/>
            <person name="Goldberg J."/>
            <person name="Griggs A."/>
            <person name="Gujja S."/>
            <person name="Heiman D."/>
            <person name="Howarth C."/>
            <person name="Larson L."/>
            <person name="Lui A."/>
            <person name="MacDonald P.J.P."/>
            <person name="Montmayeur A."/>
            <person name="Murphy C."/>
            <person name="Neiman D."/>
            <person name="Pearson M."/>
            <person name="Priest M."/>
            <person name="Roberts A."/>
            <person name="Saif S."/>
            <person name="Shea T."/>
            <person name="Shenoy N."/>
            <person name="Sisk P."/>
            <person name="Stolte C."/>
            <person name="Sykes S."/>
            <person name="Wortman J."/>
            <person name="Nusbaum C."/>
            <person name="Birren B."/>
        </authorList>
    </citation>
    <scope>NUCLEOTIDE SEQUENCE [LARGE SCALE GENOMIC DNA]</scope>
    <source>
        <strain evidence="1 2">India VII</strain>
    </source>
</reference>
<organism evidence="1 2">
    <name type="scientific">Plasmodium vivax India VII</name>
    <dbReference type="NCBI Taxonomy" id="1077284"/>
    <lineage>
        <taxon>Eukaryota</taxon>
        <taxon>Sar</taxon>
        <taxon>Alveolata</taxon>
        <taxon>Apicomplexa</taxon>
        <taxon>Aconoidasida</taxon>
        <taxon>Haemosporida</taxon>
        <taxon>Plasmodiidae</taxon>
        <taxon>Plasmodium</taxon>
        <taxon>Plasmodium (Plasmodium)</taxon>
    </lineage>
</organism>
<sequence length="303" mass="35405">MAFAAKMKGNFLLFKNYAKWRKRGSHQMGTKWCAHSVAELVNTKKKGGDKNKQFSTGHIKDGINKYTSEAPTQVSFLNADFAQKFGHHNYDDDDVALARNAEGPFYENERKPHDQIKLWCAKSLKLLSLCVITSLFFYCTFKKVPEGYICLVQNKNDATVLPYIYDDLMTFFFNPLKYKVLIIRVIPIQKKFTRVYETLDKKKVRVKLQVKMKPKIPFIIEIFSSFGVNYSTNYIEREMNLDIMNVVKNYHLDTLVEENKEEDPMPHVTVEDAVDQIMDRFYDCSVFHKIILLDVSILFERVE</sequence>
<dbReference type="AlphaFoldDB" id="A0A0J9SIU0"/>
<protein>
    <submittedName>
        <fullName evidence="1">Prohibitin-like protein</fullName>
    </submittedName>
</protein>
<name>A0A0J9SIU0_PLAVI</name>
<dbReference type="Proteomes" id="UP000053562">
    <property type="component" value="Unassembled WGS sequence"/>
</dbReference>
<accession>A0A0J9SIU0</accession>
<proteinExistence type="predicted"/>
<dbReference type="OrthoDB" id="428964at2759"/>
<evidence type="ECO:0000313" key="2">
    <source>
        <dbReference type="Proteomes" id="UP000053562"/>
    </source>
</evidence>